<feature type="domain" description="Response regulatory" evidence="9">
    <location>
        <begin position="925"/>
        <end position="1038"/>
    </location>
</feature>
<dbReference type="InterPro" id="IPR003594">
    <property type="entry name" value="HATPase_dom"/>
</dbReference>
<dbReference type="CDD" id="cd17546">
    <property type="entry name" value="REC_hyHK_CKI1_RcsC-like"/>
    <property type="match status" value="1"/>
</dbReference>
<feature type="transmembrane region" description="Helical" evidence="7">
    <location>
        <begin position="374"/>
        <end position="397"/>
    </location>
</feature>
<feature type="domain" description="Histidine kinase" evidence="8">
    <location>
        <begin position="689"/>
        <end position="901"/>
    </location>
</feature>
<dbReference type="InterPro" id="IPR001789">
    <property type="entry name" value="Sig_transdc_resp-reg_receiver"/>
</dbReference>
<dbReference type="InterPro" id="IPR011006">
    <property type="entry name" value="CheY-like_superfamily"/>
</dbReference>
<dbReference type="GO" id="GO:0000155">
    <property type="term" value="F:phosphorelay sensor kinase activity"/>
    <property type="evidence" value="ECO:0007669"/>
    <property type="project" value="InterPro"/>
</dbReference>
<sequence>MIRNIINLKAIILYFGLILCLIAGMLTPAYGSFSYPVKDESYVLVINSYVDGERWSGNLLNMISKFATPEEYTLRIDHMSVMLVDTPEKLKEKQEAFFEVNKKKPDGIIYLGVNGWAFMRDKIREKWGDIPTLVCSETGEMAEDECYFNQRHSSDRVIPLQEAVKGYNATGLVIPYYVKGSIDLVKELIPGLRRLIFISDRRYVSTWLRDEMEKHMETSFPEGKVDFYTEGSCSMDSLMAVLSEKDPHRATAVMYYSWITEKPFLNHSLLYSTLYQGINGISRHPVFSLYDMGVEEGYTIGGYYNSAKTIETALIPLLQQVYNGEDMGKIPVSTVNDPHKYLNYASLISAISNEDNFPRDAIYLNAPPSFLEKYWMQLLGFLIFFLVVVFLAGHYVYRSKQKMKEVELRLLSRYRDLFNNMPLPYIRQRLIREGTQIDVQVLDVNHAFEEKIAPKDFVVNKRGKEIANLIGGSYPLLLSAVPTVLESGKSFTYEYYFEPTGLYYTIIIMPTSEENVVDAFFIDITDIHKFQTHLKAMNHKLAMALEAADLLPWRYNLAEGKIIYESKVHPEDNIETAEIHTHEVSLEEYFSKIHPSFRACVEKAFDDLCNGKIKKVRKEYCLERLIPGEDRHEWEEIQVMAEYDASGKPKALIGSTISITERKQLEHDLRMARDKAEESNKLKSAFLANMSHEIRTPLNAIVGFSNILASTDDLEDKKEFADIIENNNSLLLQLINDILDLSKIEAGTLEFTYDYVDINAVLRDLEQSAHLKNKNPDVQISFKDYLEPCVIYTDRNRLSQLMINLLNNAMKFTQAGSILFGYKLKDDNTLWFYVEDTGCGIPENKRKDIFGRFVKLNTFAQGTGLGLSICEMIVTQMKGMIGVDSVEGKGSRFWFTLPFQPKKELLPSEEPKPVTLDKIARNELTILIAEDNSSNYRLFESILKPEYKLIHAWNGKEAVELFHRHKPQLILMDIKMPVMDGYEATAEIRKVSSNVPIIAVTAYAFAQDEQRIIKSGFDAYTAKPINGKVLKDKISTLLTHRIILM</sequence>
<dbReference type="PROSITE" id="PS50109">
    <property type="entry name" value="HIS_KIN"/>
    <property type="match status" value="1"/>
</dbReference>
<feature type="domain" description="PAC" evidence="10">
    <location>
        <begin position="616"/>
        <end position="671"/>
    </location>
</feature>
<dbReference type="InterPro" id="IPR000700">
    <property type="entry name" value="PAS-assoc_C"/>
</dbReference>
<evidence type="ECO:0000259" key="10">
    <source>
        <dbReference type="PROSITE" id="PS50113"/>
    </source>
</evidence>
<dbReference type="SMART" id="SM00388">
    <property type="entry name" value="HisKA"/>
    <property type="match status" value="1"/>
</dbReference>
<dbReference type="SUPFAM" id="SSF47384">
    <property type="entry name" value="Homodimeric domain of signal transducing histidine kinase"/>
    <property type="match status" value="1"/>
</dbReference>
<dbReference type="EMBL" id="CP051672">
    <property type="protein sequence ID" value="QJE29949.1"/>
    <property type="molecule type" value="Genomic_DNA"/>
</dbReference>
<dbReference type="InterPro" id="IPR036097">
    <property type="entry name" value="HisK_dim/P_sf"/>
</dbReference>
<keyword evidence="7" id="KW-0812">Transmembrane</keyword>
<evidence type="ECO:0000259" key="9">
    <source>
        <dbReference type="PROSITE" id="PS50110"/>
    </source>
</evidence>
<name>A0A1Y4IDZ5_PARDI</name>
<gene>
    <name evidence="11" type="ORF">B5F32_11480</name>
    <name evidence="12" type="ORF">HHO38_17345</name>
</gene>
<proteinExistence type="predicted"/>
<evidence type="ECO:0000256" key="5">
    <source>
        <dbReference type="ARBA" id="ARBA00022777"/>
    </source>
</evidence>
<dbReference type="RefSeq" id="WP_087344707.1">
    <property type="nucleotide sequence ID" value="NZ_CP051672.1"/>
</dbReference>
<feature type="transmembrane region" description="Helical" evidence="7">
    <location>
        <begin position="12"/>
        <end position="31"/>
    </location>
</feature>
<dbReference type="PANTHER" id="PTHR43047">
    <property type="entry name" value="TWO-COMPONENT HISTIDINE PROTEIN KINASE"/>
    <property type="match status" value="1"/>
</dbReference>
<dbReference type="InterPro" id="IPR004358">
    <property type="entry name" value="Sig_transdc_His_kin-like_C"/>
</dbReference>
<evidence type="ECO:0000313" key="13">
    <source>
        <dbReference type="Proteomes" id="UP000195950"/>
    </source>
</evidence>
<dbReference type="Pfam" id="PF00512">
    <property type="entry name" value="HisKA"/>
    <property type="match status" value="1"/>
</dbReference>
<feature type="modified residue" description="4-aspartylphosphate" evidence="6">
    <location>
        <position position="973"/>
    </location>
</feature>
<dbReference type="SMART" id="SM00387">
    <property type="entry name" value="HATPase_c"/>
    <property type="match status" value="1"/>
</dbReference>
<keyword evidence="7" id="KW-1133">Transmembrane helix</keyword>
<keyword evidence="4" id="KW-0808">Transferase</keyword>
<dbReference type="SMART" id="SM00448">
    <property type="entry name" value="REC"/>
    <property type="match status" value="1"/>
</dbReference>
<dbReference type="Pfam" id="PF00072">
    <property type="entry name" value="Response_reg"/>
    <property type="match status" value="1"/>
</dbReference>
<dbReference type="Gene3D" id="3.30.450.20">
    <property type="entry name" value="PAS domain"/>
    <property type="match status" value="1"/>
</dbReference>
<reference evidence="13" key="1">
    <citation type="submission" date="2017-04" db="EMBL/GenBank/DDBJ databases">
        <title>Function of individual gut microbiota members based on whole genome sequencing of pure cultures obtained from chicken caecum.</title>
        <authorList>
            <person name="Medvecky M."/>
            <person name="Cejkova D."/>
            <person name="Polansky O."/>
            <person name="Karasova D."/>
            <person name="Kubasova T."/>
            <person name="Cizek A."/>
            <person name="Rychlik I."/>
        </authorList>
    </citation>
    <scope>NUCLEOTIDE SEQUENCE [LARGE SCALE GENOMIC DNA]</scope>
    <source>
        <strain evidence="13">An199</strain>
    </source>
</reference>
<dbReference type="SUPFAM" id="SSF52172">
    <property type="entry name" value="CheY-like"/>
    <property type="match status" value="1"/>
</dbReference>
<dbReference type="CDD" id="cd00082">
    <property type="entry name" value="HisKA"/>
    <property type="match status" value="1"/>
</dbReference>
<reference evidence="11" key="2">
    <citation type="journal article" date="2018" name="BMC Genomics">
        <title>Whole genome sequencing and function prediction of 133 gut anaerobes isolated from chicken caecum in pure cultures.</title>
        <authorList>
            <person name="Medvecky M."/>
            <person name="Cejkova D."/>
            <person name="Polansky O."/>
            <person name="Karasova D."/>
            <person name="Kubasova T."/>
            <person name="Cizek A."/>
            <person name="Rychlik I."/>
        </authorList>
    </citation>
    <scope>NUCLEOTIDE SEQUENCE</scope>
    <source>
        <strain evidence="11">An199</strain>
    </source>
</reference>
<comment type="catalytic activity">
    <reaction evidence="1">
        <text>ATP + protein L-histidine = ADP + protein N-phospho-L-histidine.</text>
        <dbReference type="EC" id="2.7.13.3"/>
    </reaction>
</comment>
<accession>A0A1Y4IDZ5</accession>
<keyword evidence="5 11" id="KW-0418">Kinase</keyword>
<dbReference type="InterPro" id="IPR036890">
    <property type="entry name" value="HATPase_C_sf"/>
</dbReference>
<protein>
    <recommendedName>
        <fullName evidence="2">histidine kinase</fullName>
        <ecNumber evidence="2">2.7.13.3</ecNumber>
    </recommendedName>
</protein>
<dbReference type="Gene3D" id="3.40.50.2300">
    <property type="match status" value="1"/>
</dbReference>
<evidence type="ECO:0000313" key="14">
    <source>
        <dbReference type="Proteomes" id="UP000501982"/>
    </source>
</evidence>
<organism evidence="11 13">
    <name type="scientific">Parabacteroides distasonis</name>
    <dbReference type="NCBI Taxonomy" id="823"/>
    <lineage>
        <taxon>Bacteria</taxon>
        <taxon>Pseudomonadati</taxon>
        <taxon>Bacteroidota</taxon>
        <taxon>Bacteroidia</taxon>
        <taxon>Bacteroidales</taxon>
        <taxon>Tannerellaceae</taxon>
        <taxon>Parabacteroides</taxon>
    </lineage>
</organism>
<dbReference type="Proteomes" id="UP000195950">
    <property type="component" value="Unassembled WGS sequence"/>
</dbReference>
<evidence type="ECO:0000256" key="1">
    <source>
        <dbReference type="ARBA" id="ARBA00000085"/>
    </source>
</evidence>
<evidence type="ECO:0000259" key="8">
    <source>
        <dbReference type="PROSITE" id="PS50109"/>
    </source>
</evidence>
<evidence type="ECO:0000256" key="4">
    <source>
        <dbReference type="ARBA" id="ARBA00022679"/>
    </source>
</evidence>
<dbReference type="AlphaFoldDB" id="A0A1Y4IDZ5"/>
<evidence type="ECO:0000256" key="3">
    <source>
        <dbReference type="ARBA" id="ARBA00022553"/>
    </source>
</evidence>
<dbReference type="PROSITE" id="PS50110">
    <property type="entry name" value="RESPONSE_REGULATORY"/>
    <property type="match status" value="1"/>
</dbReference>
<keyword evidence="3 6" id="KW-0597">Phosphoprotein</keyword>
<dbReference type="Gene3D" id="1.10.287.130">
    <property type="match status" value="1"/>
</dbReference>
<evidence type="ECO:0000313" key="12">
    <source>
        <dbReference type="EMBL" id="QJE29949.1"/>
    </source>
</evidence>
<dbReference type="EMBL" id="NFJX01000009">
    <property type="protein sequence ID" value="OUP18545.1"/>
    <property type="molecule type" value="Genomic_DNA"/>
</dbReference>
<reference evidence="12 14" key="3">
    <citation type="submission" date="2020-04" db="EMBL/GenBank/DDBJ databases">
        <title>Complete Genomes and Methylome analysis of CBBP consortium that reverse antibiotic-induced susceptibility to vancomycin-resistant Enterococcus faecium infection.</title>
        <authorList>
            <person name="Fomenkov A."/>
            <person name="Zhang Z."/>
            <person name="Pamer E."/>
            <person name="Roberts R.J."/>
        </authorList>
    </citation>
    <scope>NUCLEOTIDE SEQUENCE [LARGE SCALE GENOMIC DNA]</scope>
    <source>
        <strain evidence="14">CBBP</strain>
        <strain evidence="12">CBBP-1</strain>
    </source>
</reference>
<dbReference type="EC" id="2.7.13.3" evidence="2"/>
<dbReference type="PRINTS" id="PR00344">
    <property type="entry name" value="BCTRLSENSOR"/>
</dbReference>
<evidence type="ECO:0000256" key="2">
    <source>
        <dbReference type="ARBA" id="ARBA00012438"/>
    </source>
</evidence>
<dbReference type="InterPro" id="IPR003661">
    <property type="entry name" value="HisK_dim/P_dom"/>
</dbReference>
<evidence type="ECO:0000256" key="7">
    <source>
        <dbReference type="SAM" id="Phobius"/>
    </source>
</evidence>
<evidence type="ECO:0000256" key="6">
    <source>
        <dbReference type="PROSITE-ProRule" id="PRU00169"/>
    </source>
</evidence>
<dbReference type="SUPFAM" id="SSF55874">
    <property type="entry name" value="ATPase domain of HSP90 chaperone/DNA topoisomerase II/histidine kinase"/>
    <property type="match status" value="1"/>
</dbReference>
<dbReference type="PANTHER" id="PTHR43047:SF64">
    <property type="entry name" value="HISTIDINE KINASE CONTAINING CHEY-HOMOLOGOUS RECEIVER DOMAIN AND PAS DOMAIN-RELATED"/>
    <property type="match status" value="1"/>
</dbReference>
<dbReference type="Gene3D" id="3.30.565.10">
    <property type="entry name" value="Histidine kinase-like ATPase, C-terminal domain"/>
    <property type="match status" value="1"/>
</dbReference>
<dbReference type="Proteomes" id="UP000501982">
    <property type="component" value="Chromosome"/>
</dbReference>
<evidence type="ECO:0000313" key="11">
    <source>
        <dbReference type="EMBL" id="OUP18545.1"/>
    </source>
</evidence>
<keyword evidence="7" id="KW-0472">Membrane</keyword>
<dbReference type="InterPro" id="IPR005467">
    <property type="entry name" value="His_kinase_dom"/>
</dbReference>
<dbReference type="Pfam" id="PF02518">
    <property type="entry name" value="HATPase_c"/>
    <property type="match status" value="1"/>
</dbReference>
<dbReference type="PROSITE" id="PS50113">
    <property type="entry name" value="PAC"/>
    <property type="match status" value="1"/>
</dbReference>